<organism evidence="1 2">
    <name type="scientific">Dreissena polymorpha</name>
    <name type="common">Zebra mussel</name>
    <name type="synonym">Mytilus polymorpha</name>
    <dbReference type="NCBI Taxonomy" id="45954"/>
    <lineage>
        <taxon>Eukaryota</taxon>
        <taxon>Metazoa</taxon>
        <taxon>Spiralia</taxon>
        <taxon>Lophotrochozoa</taxon>
        <taxon>Mollusca</taxon>
        <taxon>Bivalvia</taxon>
        <taxon>Autobranchia</taxon>
        <taxon>Heteroconchia</taxon>
        <taxon>Euheterodonta</taxon>
        <taxon>Imparidentia</taxon>
        <taxon>Neoheterodontei</taxon>
        <taxon>Myida</taxon>
        <taxon>Dreissenoidea</taxon>
        <taxon>Dreissenidae</taxon>
        <taxon>Dreissena</taxon>
    </lineage>
</organism>
<name>A0A9D4MAZ7_DREPO</name>
<dbReference type="AlphaFoldDB" id="A0A9D4MAZ7"/>
<dbReference type="Proteomes" id="UP000828390">
    <property type="component" value="Unassembled WGS sequence"/>
</dbReference>
<gene>
    <name evidence="1" type="ORF">DPMN_036488</name>
</gene>
<dbReference type="EMBL" id="JAIWYP010000002">
    <property type="protein sequence ID" value="KAH3873258.1"/>
    <property type="molecule type" value="Genomic_DNA"/>
</dbReference>
<reference evidence="1" key="2">
    <citation type="submission" date="2020-11" db="EMBL/GenBank/DDBJ databases">
        <authorList>
            <person name="McCartney M.A."/>
            <person name="Auch B."/>
            <person name="Kono T."/>
            <person name="Mallez S."/>
            <person name="Becker A."/>
            <person name="Gohl D.M."/>
            <person name="Silverstein K.A.T."/>
            <person name="Koren S."/>
            <person name="Bechman K.B."/>
            <person name="Herman A."/>
            <person name="Abrahante J.E."/>
            <person name="Garbe J."/>
        </authorList>
    </citation>
    <scope>NUCLEOTIDE SEQUENCE</scope>
    <source>
        <strain evidence="1">Duluth1</strain>
        <tissue evidence="1">Whole animal</tissue>
    </source>
</reference>
<comment type="caution">
    <text evidence="1">The sequence shown here is derived from an EMBL/GenBank/DDBJ whole genome shotgun (WGS) entry which is preliminary data.</text>
</comment>
<keyword evidence="2" id="KW-1185">Reference proteome</keyword>
<proteinExistence type="predicted"/>
<sequence length="60" mass="6618">MCKSDECCVSDYGIVGQNEGPGSCQTMGKPGDSKCCGFMISLTRRKQRETKIQCNSFILF</sequence>
<protein>
    <submittedName>
        <fullName evidence="1">Uncharacterized protein</fullName>
    </submittedName>
</protein>
<evidence type="ECO:0000313" key="2">
    <source>
        <dbReference type="Proteomes" id="UP000828390"/>
    </source>
</evidence>
<reference evidence="1" key="1">
    <citation type="journal article" date="2019" name="bioRxiv">
        <title>The Genome of the Zebra Mussel, Dreissena polymorpha: A Resource for Invasive Species Research.</title>
        <authorList>
            <person name="McCartney M.A."/>
            <person name="Auch B."/>
            <person name="Kono T."/>
            <person name="Mallez S."/>
            <person name="Zhang Y."/>
            <person name="Obille A."/>
            <person name="Becker A."/>
            <person name="Abrahante J.E."/>
            <person name="Garbe J."/>
            <person name="Badalamenti J.P."/>
            <person name="Herman A."/>
            <person name="Mangelson H."/>
            <person name="Liachko I."/>
            <person name="Sullivan S."/>
            <person name="Sone E.D."/>
            <person name="Koren S."/>
            <person name="Silverstein K.A.T."/>
            <person name="Beckman K.B."/>
            <person name="Gohl D.M."/>
        </authorList>
    </citation>
    <scope>NUCLEOTIDE SEQUENCE</scope>
    <source>
        <strain evidence="1">Duluth1</strain>
        <tissue evidence="1">Whole animal</tissue>
    </source>
</reference>
<evidence type="ECO:0000313" key="1">
    <source>
        <dbReference type="EMBL" id="KAH3873258.1"/>
    </source>
</evidence>
<accession>A0A9D4MAZ7</accession>